<evidence type="ECO:0000256" key="9">
    <source>
        <dbReference type="ARBA" id="ARBA00023004"/>
    </source>
</evidence>
<dbReference type="SMART" id="SM00987">
    <property type="entry name" value="UreE_C"/>
    <property type="match status" value="1"/>
</dbReference>
<comment type="caution">
    <text evidence="13">The sequence shown here is derived from an EMBL/GenBank/DDBJ whole genome shotgun (WGS) entry which is preliminary data.</text>
</comment>
<evidence type="ECO:0000256" key="5">
    <source>
        <dbReference type="ARBA" id="ARBA00022485"/>
    </source>
</evidence>
<keyword evidence="13" id="KW-0326">Glycosidase</keyword>
<evidence type="ECO:0000256" key="1">
    <source>
        <dbReference type="ARBA" id="ARBA00001400"/>
    </source>
</evidence>
<keyword evidence="7" id="KW-0227">DNA damage</keyword>
<keyword evidence="9" id="KW-0408">Iron</keyword>
<evidence type="ECO:0000256" key="10">
    <source>
        <dbReference type="ARBA" id="ARBA00023014"/>
    </source>
</evidence>
<evidence type="ECO:0000256" key="11">
    <source>
        <dbReference type="ARBA" id="ARBA00023204"/>
    </source>
</evidence>
<dbReference type="CDD" id="cd10030">
    <property type="entry name" value="UDG-F4_TTUDGA_SPO1dp_like"/>
    <property type="match status" value="1"/>
</dbReference>
<evidence type="ECO:0000256" key="4">
    <source>
        <dbReference type="ARBA" id="ARBA00019403"/>
    </source>
</evidence>
<dbReference type="PANTHER" id="PTHR33693">
    <property type="entry name" value="TYPE-5 URACIL-DNA GLYCOSYLASE"/>
    <property type="match status" value="1"/>
</dbReference>
<dbReference type="SUPFAM" id="SSF52141">
    <property type="entry name" value="Uracil-DNA glycosylase-like"/>
    <property type="match status" value="1"/>
</dbReference>
<comment type="catalytic activity">
    <reaction evidence="1">
        <text>Hydrolyzes single-stranded DNA or mismatched double-stranded DNA and polynucleotides, releasing free uracil.</text>
        <dbReference type="EC" id="3.2.2.27"/>
    </reaction>
</comment>
<dbReference type="GO" id="GO:0004844">
    <property type="term" value="F:uracil DNA N-glycosylase activity"/>
    <property type="evidence" value="ECO:0007669"/>
    <property type="project" value="UniProtKB-EC"/>
</dbReference>
<dbReference type="InterPro" id="IPR051536">
    <property type="entry name" value="UDG_Type-4/5"/>
</dbReference>
<dbReference type="Pfam" id="PF03167">
    <property type="entry name" value="UDG"/>
    <property type="match status" value="1"/>
</dbReference>
<dbReference type="PANTHER" id="PTHR33693:SF1">
    <property type="entry name" value="TYPE-4 URACIL-DNA GLYCOSYLASE"/>
    <property type="match status" value="1"/>
</dbReference>
<keyword evidence="8 13" id="KW-0378">Hydrolase</keyword>
<evidence type="ECO:0000256" key="3">
    <source>
        <dbReference type="ARBA" id="ARBA00012030"/>
    </source>
</evidence>
<keyword evidence="14" id="KW-1185">Reference proteome</keyword>
<evidence type="ECO:0000256" key="8">
    <source>
        <dbReference type="ARBA" id="ARBA00022801"/>
    </source>
</evidence>
<evidence type="ECO:0000259" key="12">
    <source>
        <dbReference type="SMART" id="SM00986"/>
    </source>
</evidence>
<comment type="similarity">
    <text evidence="2">Belongs to the uracil-DNA glycosylase (UDG) superfamily. Type 4 (UDGa) family.</text>
</comment>
<dbReference type="RefSeq" id="WP_390325213.1">
    <property type="nucleotide sequence ID" value="NZ_JBHRTP010000043.1"/>
</dbReference>
<sequence>MTTASIRRAAVLNEIGLGPIWVRRSVSADQSVDQLPDAILAVQSWTESDRDPAAAVASGTPAATPALRAPSEVKAIAAMDWAQLESAVTQCSACGLCRNRQQAVPGSGLRRATWLFVTDAPGRSEDMEGQPLAGAAAQLFDNMLLAIGLTRDQRGGLDADASVYLTNIVKCRPTDADGNDRAPTPDEMAACKPFLDRQMALTQASMIVALGKSATLGLLGADAIRTAGALRGKLHSYAAAGGGNSVPVVASYHPATLLLHPAQKRDAWADLCLAANAHADAQANAAR</sequence>
<keyword evidence="5" id="KW-0004">4Fe-4S</keyword>
<dbReference type="InterPro" id="IPR005273">
    <property type="entry name" value="Ura-DNA_glyco_family4"/>
</dbReference>
<dbReference type="SMART" id="SM00986">
    <property type="entry name" value="UDG"/>
    <property type="match status" value="1"/>
</dbReference>
<dbReference type="InterPro" id="IPR036895">
    <property type="entry name" value="Uracil-DNA_glycosylase-like_sf"/>
</dbReference>
<keyword evidence="10" id="KW-0411">Iron-sulfur</keyword>
<dbReference type="InterPro" id="IPR005122">
    <property type="entry name" value="Uracil-DNA_glycosylase-like"/>
</dbReference>
<evidence type="ECO:0000256" key="2">
    <source>
        <dbReference type="ARBA" id="ARBA00006521"/>
    </source>
</evidence>
<evidence type="ECO:0000256" key="6">
    <source>
        <dbReference type="ARBA" id="ARBA00022723"/>
    </source>
</evidence>
<evidence type="ECO:0000256" key="7">
    <source>
        <dbReference type="ARBA" id="ARBA00022763"/>
    </source>
</evidence>
<evidence type="ECO:0000313" key="14">
    <source>
        <dbReference type="Proteomes" id="UP001595530"/>
    </source>
</evidence>
<feature type="domain" description="Uracil-DNA glycosylase-like" evidence="12">
    <location>
        <begin position="105"/>
        <end position="272"/>
    </location>
</feature>
<name>A0ABV7F2B5_9BURK</name>
<protein>
    <recommendedName>
        <fullName evidence="4">Type-4 uracil-DNA glycosylase</fullName>
        <ecNumber evidence="3">3.2.2.27</ecNumber>
    </recommendedName>
</protein>
<dbReference type="EC" id="3.2.2.27" evidence="3"/>
<keyword evidence="6" id="KW-0479">Metal-binding</keyword>
<gene>
    <name evidence="13" type="ORF">ACFOFO_14655</name>
</gene>
<proteinExistence type="inferred from homology"/>
<accession>A0ABV7F2B5</accession>
<dbReference type="Gene3D" id="3.40.470.10">
    <property type="entry name" value="Uracil-DNA glycosylase-like domain"/>
    <property type="match status" value="1"/>
</dbReference>
<dbReference type="NCBIfam" id="TIGR00758">
    <property type="entry name" value="UDG_fam4"/>
    <property type="match status" value="1"/>
</dbReference>
<dbReference type="Proteomes" id="UP001595530">
    <property type="component" value="Unassembled WGS sequence"/>
</dbReference>
<keyword evidence="11" id="KW-0234">DNA repair</keyword>
<evidence type="ECO:0000313" key="13">
    <source>
        <dbReference type="EMBL" id="MFC3109188.1"/>
    </source>
</evidence>
<reference evidence="14" key="1">
    <citation type="journal article" date="2019" name="Int. J. Syst. Evol. Microbiol.">
        <title>The Global Catalogue of Microorganisms (GCM) 10K type strain sequencing project: providing services to taxonomists for standard genome sequencing and annotation.</title>
        <authorList>
            <consortium name="The Broad Institute Genomics Platform"/>
            <consortium name="The Broad Institute Genome Sequencing Center for Infectious Disease"/>
            <person name="Wu L."/>
            <person name="Ma J."/>
        </authorList>
    </citation>
    <scope>NUCLEOTIDE SEQUENCE [LARGE SCALE GENOMIC DNA]</scope>
    <source>
        <strain evidence="14">KCTC 42986</strain>
    </source>
</reference>
<dbReference type="EMBL" id="JBHRTP010000043">
    <property type="protein sequence ID" value="MFC3109188.1"/>
    <property type="molecule type" value="Genomic_DNA"/>
</dbReference>
<organism evidence="13 14">
    <name type="scientific">Undibacterium arcticum</name>
    <dbReference type="NCBI Taxonomy" id="1762892"/>
    <lineage>
        <taxon>Bacteria</taxon>
        <taxon>Pseudomonadati</taxon>
        <taxon>Pseudomonadota</taxon>
        <taxon>Betaproteobacteria</taxon>
        <taxon>Burkholderiales</taxon>
        <taxon>Oxalobacteraceae</taxon>
        <taxon>Undibacterium</taxon>
    </lineage>
</organism>